<sequence>MKKVTFFIVILSLSVLSCATFQKENRILTNYLDEKVDPRSVPSKIALAPIFIPVGLTSLVLDTFIIHPISVIPDALNDTYKVVWKDPSGGVVFQTAIFLPKVAVSPIVFLASFLGRSGFDI</sequence>
<keyword evidence="3" id="KW-1185">Reference proteome</keyword>
<gene>
    <name evidence="2" type="ORF">CH365_17485</name>
</gene>
<keyword evidence="1" id="KW-0812">Transmembrane</keyword>
<evidence type="ECO:0000313" key="3">
    <source>
        <dbReference type="Proteomes" id="UP000231843"/>
    </source>
</evidence>
<dbReference type="AlphaFoldDB" id="A0A2M9ZUR5"/>
<reference evidence="2 3" key="1">
    <citation type="submission" date="2017-07" db="EMBL/GenBank/DDBJ databases">
        <title>Leptospira spp. isolated from tropical soils.</title>
        <authorList>
            <person name="Thibeaux R."/>
            <person name="Iraola G."/>
            <person name="Ferres I."/>
            <person name="Bierque E."/>
            <person name="Girault D."/>
            <person name="Soupe-Gilbert M.-E."/>
            <person name="Picardeau M."/>
            <person name="Goarant C."/>
        </authorList>
    </citation>
    <scope>NUCLEOTIDE SEQUENCE [LARGE SCALE GENOMIC DNA]</scope>
    <source>
        <strain evidence="2 3">ES4-C-A1</strain>
    </source>
</reference>
<accession>A0A2M9ZUR5</accession>
<name>A0A2M9ZUR5_9LEPT</name>
<keyword evidence="1" id="KW-0472">Membrane</keyword>
<keyword evidence="1" id="KW-1133">Transmembrane helix</keyword>
<feature type="transmembrane region" description="Helical" evidence="1">
    <location>
        <begin position="45"/>
        <end position="66"/>
    </location>
</feature>
<dbReference type="Proteomes" id="UP000231843">
    <property type="component" value="Unassembled WGS sequence"/>
</dbReference>
<comment type="caution">
    <text evidence="2">The sequence shown here is derived from an EMBL/GenBank/DDBJ whole genome shotgun (WGS) entry which is preliminary data.</text>
</comment>
<proteinExistence type="predicted"/>
<dbReference type="EMBL" id="NPEA01000010">
    <property type="protein sequence ID" value="PJZ75798.1"/>
    <property type="molecule type" value="Genomic_DNA"/>
</dbReference>
<evidence type="ECO:0008006" key="4">
    <source>
        <dbReference type="Google" id="ProtNLM"/>
    </source>
</evidence>
<dbReference type="OrthoDB" id="328979at2"/>
<dbReference type="RefSeq" id="WP_100769825.1">
    <property type="nucleotide sequence ID" value="NZ_NPEA01000010.1"/>
</dbReference>
<organism evidence="2 3">
    <name type="scientific">Leptospira neocaledonica</name>
    <dbReference type="NCBI Taxonomy" id="2023192"/>
    <lineage>
        <taxon>Bacteria</taxon>
        <taxon>Pseudomonadati</taxon>
        <taxon>Spirochaetota</taxon>
        <taxon>Spirochaetia</taxon>
        <taxon>Leptospirales</taxon>
        <taxon>Leptospiraceae</taxon>
        <taxon>Leptospira</taxon>
    </lineage>
</organism>
<evidence type="ECO:0000313" key="2">
    <source>
        <dbReference type="EMBL" id="PJZ75798.1"/>
    </source>
</evidence>
<protein>
    <recommendedName>
        <fullName evidence="4">Lipoprotein</fullName>
    </recommendedName>
</protein>
<dbReference type="PROSITE" id="PS51257">
    <property type="entry name" value="PROKAR_LIPOPROTEIN"/>
    <property type="match status" value="1"/>
</dbReference>
<evidence type="ECO:0000256" key="1">
    <source>
        <dbReference type="SAM" id="Phobius"/>
    </source>
</evidence>